<evidence type="ECO:0000313" key="10">
    <source>
        <dbReference type="EMBL" id="MEY1661967.1"/>
    </source>
</evidence>
<dbReference type="PROSITE" id="PS00216">
    <property type="entry name" value="SUGAR_TRANSPORT_1"/>
    <property type="match status" value="1"/>
</dbReference>
<feature type="transmembrane region" description="Helical" evidence="8">
    <location>
        <begin position="47"/>
        <end position="63"/>
    </location>
</feature>
<comment type="similarity">
    <text evidence="2 8">Belongs to the major facilitator superfamily. Bcr/CmlA family.</text>
</comment>
<name>A0ABV4AGL8_9GAMM</name>
<keyword evidence="11" id="KW-1185">Reference proteome</keyword>
<evidence type="ECO:0000256" key="3">
    <source>
        <dbReference type="ARBA" id="ARBA00022448"/>
    </source>
</evidence>
<feature type="domain" description="Major facilitator superfamily (MFS) profile" evidence="9">
    <location>
        <begin position="9"/>
        <end position="392"/>
    </location>
</feature>
<reference evidence="10 11" key="1">
    <citation type="submission" date="2024-07" db="EMBL/GenBank/DDBJ databases">
        <authorList>
            <person name="Ren Q."/>
        </authorList>
    </citation>
    <scope>NUCLEOTIDE SEQUENCE [LARGE SCALE GENOMIC DNA]</scope>
    <source>
        <strain evidence="10 11">REN37</strain>
    </source>
</reference>
<feature type="transmembrane region" description="Helical" evidence="8">
    <location>
        <begin position="133"/>
        <end position="158"/>
    </location>
</feature>
<dbReference type="CDD" id="cd17320">
    <property type="entry name" value="MFS_MdfA_MDR_like"/>
    <property type="match status" value="1"/>
</dbReference>
<dbReference type="InterPro" id="IPR036259">
    <property type="entry name" value="MFS_trans_sf"/>
</dbReference>
<dbReference type="InterPro" id="IPR005829">
    <property type="entry name" value="Sugar_transporter_CS"/>
</dbReference>
<dbReference type="InterPro" id="IPR004812">
    <property type="entry name" value="Efflux_drug-R_Bcr/CmlA"/>
</dbReference>
<evidence type="ECO:0000256" key="4">
    <source>
        <dbReference type="ARBA" id="ARBA00022475"/>
    </source>
</evidence>
<dbReference type="PANTHER" id="PTHR23502:SF132">
    <property type="entry name" value="POLYAMINE TRANSPORTER 2-RELATED"/>
    <property type="match status" value="1"/>
</dbReference>
<sequence>MQVVSPVRLAVVLALLSALGPLAIDTYLPALVRMADDLGGAVHQVETSVSLYLIGAAFGQLFGGQLSDRLGRKQVAVGGLLLFLFASIGIVLADSITMLYLMRLLQAFGGGAAVVISAASVRDFYNGREAARVLTTIGLIMLVAPLIAPAVGSLLLHLWSWESIFMFLALYAAIMLLVLVRGLPTRPPRPQPGGALAGYGRVLCHRQAMGFILANAMGFSAMFMFITDSAFLYMTHFGATEALFPVLFGANIVLMLLLNRLNVVLLRHYDPAVMLRWGLTLQLLGASVFLALAVTGLLTLALAVPLVMLVVGAVSLIVPNAMASFMAFFDRDAGAASGLNGALQFLLAGILGFLLTHFHTESVLPMAVAMLGSVLLANVAFYGLARGDGSQT</sequence>
<evidence type="ECO:0000256" key="6">
    <source>
        <dbReference type="ARBA" id="ARBA00022989"/>
    </source>
</evidence>
<accession>A0ABV4AGL8</accession>
<keyword evidence="3 8" id="KW-0813">Transport</keyword>
<protein>
    <recommendedName>
        <fullName evidence="8">Bcr/CflA family efflux transporter</fullName>
    </recommendedName>
</protein>
<dbReference type="InterPro" id="IPR011701">
    <property type="entry name" value="MFS"/>
</dbReference>
<comment type="subcellular location">
    <subcellularLocation>
        <location evidence="8">Cell inner membrane</location>
        <topology evidence="8">Multi-pass membrane protein</topology>
    </subcellularLocation>
    <subcellularLocation>
        <location evidence="1">Cell membrane</location>
        <topology evidence="1">Multi-pass membrane protein</topology>
    </subcellularLocation>
</comment>
<dbReference type="Pfam" id="PF07690">
    <property type="entry name" value="MFS_1"/>
    <property type="match status" value="1"/>
</dbReference>
<feature type="transmembrane region" description="Helical" evidence="8">
    <location>
        <begin position="233"/>
        <end position="258"/>
    </location>
</feature>
<organism evidence="10 11">
    <name type="scientific">Isoalcanivorax beigongshangi</name>
    <dbReference type="NCBI Taxonomy" id="3238810"/>
    <lineage>
        <taxon>Bacteria</taxon>
        <taxon>Pseudomonadati</taxon>
        <taxon>Pseudomonadota</taxon>
        <taxon>Gammaproteobacteria</taxon>
        <taxon>Oceanospirillales</taxon>
        <taxon>Alcanivoracaceae</taxon>
        <taxon>Isoalcanivorax</taxon>
    </lineage>
</organism>
<evidence type="ECO:0000256" key="1">
    <source>
        <dbReference type="ARBA" id="ARBA00004651"/>
    </source>
</evidence>
<keyword evidence="5 8" id="KW-0812">Transmembrane</keyword>
<feature type="transmembrane region" description="Helical" evidence="8">
    <location>
        <begin position="75"/>
        <end position="93"/>
    </location>
</feature>
<evidence type="ECO:0000256" key="5">
    <source>
        <dbReference type="ARBA" id="ARBA00022692"/>
    </source>
</evidence>
<dbReference type="RefSeq" id="WP_369455212.1">
    <property type="nucleotide sequence ID" value="NZ_JBGCUO010000001.1"/>
</dbReference>
<dbReference type="NCBIfam" id="TIGR00710">
    <property type="entry name" value="efflux_Bcr_CflA"/>
    <property type="match status" value="1"/>
</dbReference>
<gene>
    <name evidence="10" type="ORF">AB5I84_07375</name>
</gene>
<dbReference type="SUPFAM" id="SSF103473">
    <property type="entry name" value="MFS general substrate transporter"/>
    <property type="match status" value="1"/>
</dbReference>
<dbReference type="InterPro" id="IPR020846">
    <property type="entry name" value="MFS_dom"/>
</dbReference>
<evidence type="ECO:0000256" key="8">
    <source>
        <dbReference type="RuleBase" id="RU365088"/>
    </source>
</evidence>
<comment type="caution">
    <text evidence="10">The sequence shown here is derived from an EMBL/GenBank/DDBJ whole genome shotgun (WGS) entry which is preliminary data.</text>
</comment>
<dbReference type="PANTHER" id="PTHR23502">
    <property type="entry name" value="MAJOR FACILITATOR SUPERFAMILY"/>
    <property type="match status" value="1"/>
</dbReference>
<keyword evidence="7 8" id="KW-0472">Membrane</keyword>
<feature type="transmembrane region" description="Helical" evidence="8">
    <location>
        <begin position="208"/>
        <end position="227"/>
    </location>
</feature>
<evidence type="ECO:0000313" key="11">
    <source>
        <dbReference type="Proteomes" id="UP001562065"/>
    </source>
</evidence>
<feature type="transmembrane region" description="Helical" evidence="8">
    <location>
        <begin position="164"/>
        <end position="183"/>
    </location>
</feature>
<keyword evidence="8" id="KW-0997">Cell inner membrane</keyword>
<evidence type="ECO:0000259" key="9">
    <source>
        <dbReference type="PROSITE" id="PS50850"/>
    </source>
</evidence>
<feature type="transmembrane region" description="Helical" evidence="8">
    <location>
        <begin position="364"/>
        <end position="385"/>
    </location>
</feature>
<dbReference type="PROSITE" id="PS50850">
    <property type="entry name" value="MFS"/>
    <property type="match status" value="1"/>
</dbReference>
<dbReference type="Proteomes" id="UP001562065">
    <property type="component" value="Unassembled WGS sequence"/>
</dbReference>
<keyword evidence="6 8" id="KW-1133">Transmembrane helix</keyword>
<dbReference type="Gene3D" id="1.20.1720.10">
    <property type="entry name" value="Multidrug resistance protein D"/>
    <property type="match status" value="1"/>
</dbReference>
<proteinExistence type="inferred from homology"/>
<evidence type="ECO:0000256" key="2">
    <source>
        <dbReference type="ARBA" id="ARBA00006236"/>
    </source>
</evidence>
<feature type="transmembrane region" description="Helical" evidence="8">
    <location>
        <begin position="341"/>
        <end position="358"/>
    </location>
</feature>
<feature type="transmembrane region" description="Helical" evidence="8">
    <location>
        <begin position="99"/>
        <end position="121"/>
    </location>
</feature>
<feature type="transmembrane region" description="Helical" evidence="8">
    <location>
        <begin position="279"/>
        <end position="300"/>
    </location>
</feature>
<keyword evidence="4" id="KW-1003">Cell membrane</keyword>
<comment type="caution">
    <text evidence="8">Lacks conserved residue(s) required for the propagation of feature annotation.</text>
</comment>
<dbReference type="EMBL" id="JBGCUO010000001">
    <property type="protein sequence ID" value="MEY1661967.1"/>
    <property type="molecule type" value="Genomic_DNA"/>
</dbReference>
<feature type="transmembrane region" description="Helical" evidence="8">
    <location>
        <begin position="306"/>
        <end position="329"/>
    </location>
</feature>
<evidence type="ECO:0000256" key="7">
    <source>
        <dbReference type="ARBA" id="ARBA00023136"/>
    </source>
</evidence>